<dbReference type="EMBL" id="GL541690">
    <property type="protein sequence ID" value="KDE05216.1"/>
    <property type="molecule type" value="Genomic_DNA"/>
</dbReference>
<organism evidence="7">
    <name type="scientific">Microbotryum lychnidis-dioicae (strain p1A1 Lamole / MvSl-1064)</name>
    <name type="common">Anther smut fungus</name>
    <dbReference type="NCBI Taxonomy" id="683840"/>
    <lineage>
        <taxon>Eukaryota</taxon>
        <taxon>Fungi</taxon>
        <taxon>Dikarya</taxon>
        <taxon>Basidiomycota</taxon>
        <taxon>Pucciniomycotina</taxon>
        <taxon>Microbotryomycetes</taxon>
        <taxon>Microbotryales</taxon>
        <taxon>Microbotryaceae</taxon>
        <taxon>Microbotryum</taxon>
    </lineage>
</organism>
<dbReference type="OrthoDB" id="2270193at2759"/>
<evidence type="ECO:0000259" key="6">
    <source>
        <dbReference type="PROSITE" id="PS50103"/>
    </source>
</evidence>
<dbReference type="HOGENOM" id="CLU_031811_1_1_1"/>
<dbReference type="SMART" id="SM00356">
    <property type="entry name" value="ZnF_C3H1"/>
    <property type="match status" value="1"/>
</dbReference>
<dbReference type="Pfam" id="PF00642">
    <property type="entry name" value="zf-CCCH"/>
    <property type="match status" value="1"/>
</dbReference>
<dbReference type="EMBL" id="AEIJ01000427">
    <property type="status" value="NOT_ANNOTATED_CDS"/>
    <property type="molecule type" value="Genomic_DNA"/>
</dbReference>
<evidence type="ECO:0000313" key="8">
    <source>
        <dbReference type="EnsemblFungi" id="MVLG_04354T0"/>
    </source>
</evidence>
<dbReference type="InterPro" id="IPR000571">
    <property type="entry name" value="Znf_CCCH"/>
</dbReference>
<accession>U5HAY9</accession>
<dbReference type="InterPro" id="IPR057683">
    <property type="entry name" value="DUF7923"/>
</dbReference>
<proteinExistence type="predicted"/>
<keyword evidence="2 4" id="KW-0863">Zinc-finger</keyword>
<reference evidence="7 9" key="3">
    <citation type="journal article" date="2015" name="BMC Genomics">
        <title>Sex and parasites: genomic and transcriptomic analysis of Microbotryum lychnidis-dioicae, the biotrophic and plant-castrating anther smut fungus.</title>
        <authorList>
            <person name="Perlin M.H."/>
            <person name="Amselem J."/>
            <person name="Fontanillas E."/>
            <person name="Toh S.S."/>
            <person name="Chen Z."/>
            <person name="Goldberg J."/>
            <person name="Duplessis S."/>
            <person name="Henrissat B."/>
            <person name="Young S."/>
            <person name="Zeng Q."/>
            <person name="Aguileta G."/>
            <person name="Petit E."/>
            <person name="Badouin H."/>
            <person name="Andrews J."/>
            <person name="Razeeq D."/>
            <person name="Gabaldon T."/>
            <person name="Quesneville H."/>
            <person name="Giraud T."/>
            <person name="Hood M.E."/>
            <person name="Schultz D.J."/>
            <person name="Cuomo C.A."/>
        </authorList>
    </citation>
    <scope>NUCLEOTIDE SEQUENCE [LARGE SCALE GENOMIC DNA]</scope>
    <source>
        <strain evidence="7">P1A1 Lamole</strain>
        <strain evidence="9">p1A1 Lamole</strain>
    </source>
</reference>
<keyword evidence="1 4" id="KW-0479">Metal-binding</keyword>
<dbReference type="InterPro" id="IPR036855">
    <property type="entry name" value="Znf_CCCH_sf"/>
</dbReference>
<name>U5HAY9_USTV1</name>
<dbReference type="STRING" id="683840.U5HAY9"/>
<dbReference type="Pfam" id="PF25540">
    <property type="entry name" value="DUF7923"/>
    <property type="match status" value="1"/>
</dbReference>
<reference evidence="7" key="2">
    <citation type="submission" date="2010-11" db="EMBL/GenBank/DDBJ databases">
        <authorList>
            <consortium name="The Broad Institute Genome Sequencing Platform"/>
            <person name="Earl A."/>
            <person name="Ward D."/>
            <person name="Feldgarden M."/>
            <person name="Gevers D."/>
            <person name="Butler R."/>
            <person name="Young S.K."/>
            <person name="Zeng Q."/>
            <person name="Gargeya S."/>
            <person name="Fitzgerald M."/>
            <person name="Haas B."/>
            <person name="Abouelleil A."/>
            <person name="Alvarado L."/>
            <person name="Arachchi H.M."/>
            <person name="Berlin A."/>
            <person name="Brown A."/>
            <person name="Chapman S.B."/>
            <person name="Chen Z."/>
            <person name="Dunbar C."/>
            <person name="Freedman E."/>
            <person name="Gearin G."/>
            <person name="Gellesch M."/>
            <person name="Goldberg J."/>
            <person name="Griggs A."/>
            <person name="Gujja S."/>
            <person name="Heilman E."/>
            <person name="Heiman D."/>
            <person name="Howarth C."/>
            <person name="Larson L."/>
            <person name="Lui A."/>
            <person name="MacDonald P.J.P."/>
            <person name="Mehta T."/>
            <person name="Montmayeur A."/>
            <person name="Murphy C."/>
            <person name="Neiman D."/>
            <person name="Pearson M."/>
            <person name="Priest M."/>
            <person name="Roberts A."/>
            <person name="Saif S."/>
            <person name="Shea T."/>
            <person name="Shenoy N."/>
            <person name="Sisk P."/>
            <person name="Stolte C."/>
            <person name="Sykes S."/>
            <person name="White J."/>
            <person name="Yandava C."/>
            <person name="Wortman J."/>
            <person name="Nusbaum C."/>
            <person name="Birren B."/>
        </authorList>
    </citation>
    <scope>NUCLEOTIDE SEQUENCE</scope>
    <source>
        <strain evidence="7">P1A1 Lamole</strain>
    </source>
</reference>
<reference evidence="8" key="4">
    <citation type="submission" date="2015-06" db="UniProtKB">
        <authorList>
            <consortium name="EnsemblFungi"/>
        </authorList>
    </citation>
    <scope>IDENTIFICATION</scope>
</reference>
<reference evidence="9" key="1">
    <citation type="submission" date="2010-11" db="EMBL/GenBank/DDBJ databases">
        <title>The genome sequence of Microbotryum violaceum strain p1A1 Lamole.</title>
        <authorList>
            <person name="Cuomo C."/>
            <person name="Perlin M."/>
            <person name="Young S.K."/>
            <person name="Zeng Q."/>
            <person name="Gargeya S."/>
            <person name="Alvarado L."/>
            <person name="Berlin A."/>
            <person name="Chapman S.B."/>
            <person name="Chen Z."/>
            <person name="Freedman E."/>
            <person name="Gellesch M."/>
            <person name="Goldberg J."/>
            <person name="Griggs A."/>
            <person name="Gujja S."/>
            <person name="Heilman E."/>
            <person name="Heiman D."/>
            <person name="Howarth C."/>
            <person name="Mehta T."/>
            <person name="Neiman D."/>
            <person name="Pearson M."/>
            <person name="Roberts A."/>
            <person name="Saif S."/>
            <person name="Shea T."/>
            <person name="Shenoy N."/>
            <person name="Sisk P."/>
            <person name="Stolte C."/>
            <person name="Sykes S."/>
            <person name="White J."/>
            <person name="Yandava C."/>
            <person name="Haas B."/>
            <person name="Nusbaum C."/>
            <person name="Birren B."/>
        </authorList>
    </citation>
    <scope>NUCLEOTIDE SEQUENCE [LARGE SCALE GENOMIC DNA]</scope>
    <source>
        <strain evidence="9">p1A1 Lamole</strain>
    </source>
</reference>
<feature type="compositionally biased region" description="Polar residues" evidence="5">
    <location>
        <begin position="460"/>
        <end position="471"/>
    </location>
</feature>
<feature type="zinc finger region" description="C3H1-type" evidence="4">
    <location>
        <begin position="363"/>
        <end position="391"/>
    </location>
</feature>
<dbReference type="Proteomes" id="UP000017200">
    <property type="component" value="Unassembled WGS sequence"/>
</dbReference>
<gene>
    <name evidence="7" type="ORF">MVLG_04354</name>
</gene>
<sequence length="471" mass="50707">MATPTGGPADAFASYVALQTQALDIVREACSGREELVQRIADLELELNVWKDAQRKEVALRENALRALRALEDSESLAVCLIDGDACLFSRQLIARGRDGGRDAAQALQKHIAELASKTSTGNGKPTVICQVWFNKQGLSRVFQEMGIASDVTFSAFIQGFNQAHPLFLMTDVGGLKEACDAKFRETLRMYARMMACKLLVLGCSSDGGYAHQLQSLKTEALDWKVHLIRSSEMAFAIKQLAIQEVEFEDLFERKKLIVSMPHTSSSSSSSSLMPTVAAGPSELKSSASTFGSAPKTPKKGTTAAASNATPSASTANNAGTGFIPVTTTKRVKDKASISDKENGFIKITGKLRAIDPKKPLSRQNPPPCNIFYLIGECTRGDSCPYAHDYHLSAQNIATLRIDAKKSACYTVTKGRPCTDPLCVAGHACPAGLACKFGSTCKFPASMHPNGKFIKKGTRSPESSGYDTESE</sequence>
<dbReference type="InterPro" id="IPR057654">
    <property type="entry name" value="Znf-CCCH_tandem"/>
</dbReference>
<dbReference type="OMA" id="AGNMEVI"/>
<evidence type="ECO:0000256" key="4">
    <source>
        <dbReference type="PROSITE-ProRule" id="PRU00723"/>
    </source>
</evidence>
<dbReference type="GO" id="GO:0008270">
    <property type="term" value="F:zinc ion binding"/>
    <property type="evidence" value="ECO:0007669"/>
    <property type="project" value="UniProtKB-KW"/>
</dbReference>
<dbReference type="SUPFAM" id="SSF90229">
    <property type="entry name" value="CCCH zinc finger"/>
    <property type="match status" value="1"/>
</dbReference>
<keyword evidence="9" id="KW-1185">Reference proteome</keyword>
<dbReference type="PANTHER" id="PTHR37543">
    <property type="entry name" value="CCCH ZINC FINGER DNA BINDING PROTEIN (AFU_ORTHOLOGUE AFUA_5G12760)"/>
    <property type="match status" value="1"/>
</dbReference>
<feature type="region of interest" description="Disordered" evidence="5">
    <location>
        <begin position="284"/>
        <end position="321"/>
    </location>
</feature>
<dbReference type="AlphaFoldDB" id="U5HAY9"/>
<evidence type="ECO:0000313" key="7">
    <source>
        <dbReference type="EMBL" id="KDE05216.1"/>
    </source>
</evidence>
<evidence type="ECO:0000256" key="2">
    <source>
        <dbReference type="ARBA" id="ARBA00022771"/>
    </source>
</evidence>
<feature type="region of interest" description="Disordered" evidence="5">
    <location>
        <begin position="452"/>
        <end position="471"/>
    </location>
</feature>
<feature type="domain" description="C3H1-type" evidence="6">
    <location>
        <begin position="363"/>
        <end position="391"/>
    </location>
</feature>
<evidence type="ECO:0000313" key="9">
    <source>
        <dbReference type="Proteomes" id="UP000017200"/>
    </source>
</evidence>
<evidence type="ECO:0000256" key="3">
    <source>
        <dbReference type="ARBA" id="ARBA00022833"/>
    </source>
</evidence>
<dbReference type="PANTHER" id="PTHR37543:SF1">
    <property type="entry name" value="CCCH ZINC FINGER DNA BINDING PROTEIN (AFU_ORTHOLOGUE AFUA_5G12760)"/>
    <property type="match status" value="1"/>
</dbReference>
<dbReference type="PROSITE" id="PS50103">
    <property type="entry name" value="ZF_C3H1"/>
    <property type="match status" value="1"/>
</dbReference>
<evidence type="ECO:0000256" key="5">
    <source>
        <dbReference type="SAM" id="MobiDB-lite"/>
    </source>
</evidence>
<protein>
    <recommendedName>
        <fullName evidence="6">C3H1-type domain-containing protein</fullName>
    </recommendedName>
</protein>
<dbReference type="EnsemblFungi" id="MVLG_04354T0">
    <property type="protein sequence ID" value="MVLG_04354T0"/>
    <property type="gene ID" value="MVLG_04354"/>
</dbReference>
<evidence type="ECO:0000256" key="1">
    <source>
        <dbReference type="ARBA" id="ARBA00022723"/>
    </source>
</evidence>
<keyword evidence="3 4" id="KW-0862">Zinc</keyword>
<feature type="compositionally biased region" description="Low complexity" evidence="5">
    <location>
        <begin position="302"/>
        <end position="319"/>
    </location>
</feature>
<dbReference type="Pfam" id="PF25543">
    <property type="entry name" value="zf-CCCH_tandem"/>
    <property type="match status" value="1"/>
</dbReference>
<dbReference type="InParanoid" id="U5HAY9"/>
<dbReference type="Gene3D" id="4.10.1000.10">
    <property type="entry name" value="Zinc finger, CCCH-type"/>
    <property type="match status" value="1"/>
</dbReference>